<dbReference type="Gene3D" id="3.30.420.10">
    <property type="entry name" value="Ribonuclease H-like superfamily/Ribonuclease H"/>
    <property type="match status" value="1"/>
</dbReference>
<dbReference type="GO" id="GO:0000166">
    <property type="term" value="F:nucleotide binding"/>
    <property type="evidence" value="ECO:0007669"/>
    <property type="project" value="InterPro"/>
</dbReference>
<proteinExistence type="inferred from homology"/>
<dbReference type="InterPro" id="IPR036397">
    <property type="entry name" value="RNaseH_sf"/>
</dbReference>
<gene>
    <name evidence="11" type="ORF">CRE_19516</name>
</gene>
<evidence type="ECO:0000313" key="11">
    <source>
        <dbReference type="EMBL" id="EFO98696.1"/>
    </source>
</evidence>
<keyword evidence="4" id="KW-0548">Nucleotidyltransferase</keyword>
<dbReference type="SUPFAM" id="SSF53098">
    <property type="entry name" value="Ribonuclease H-like"/>
    <property type="match status" value="1"/>
</dbReference>
<dbReference type="EC" id="2.7.7.7" evidence="2"/>
<evidence type="ECO:0000256" key="1">
    <source>
        <dbReference type="ARBA" id="ARBA00005755"/>
    </source>
</evidence>
<dbReference type="InterPro" id="IPR012337">
    <property type="entry name" value="RNaseH-like_sf"/>
</dbReference>
<keyword evidence="6" id="KW-0239">DNA-directed DNA polymerase</keyword>
<comment type="similarity">
    <text evidence="1">Belongs to the DNA polymerase type-B family.</text>
</comment>
<dbReference type="InterPro" id="IPR004868">
    <property type="entry name" value="DNA-dir_DNA_pol_B_mt/vir"/>
</dbReference>
<dbReference type="GO" id="GO:0006260">
    <property type="term" value="P:DNA replication"/>
    <property type="evidence" value="ECO:0007669"/>
    <property type="project" value="UniProtKB-KW"/>
</dbReference>
<evidence type="ECO:0000313" key="12">
    <source>
        <dbReference type="Proteomes" id="UP000008281"/>
    </source>
</evidence>
<reference evidence="11" key="1">
    <citation type="submission" date="2007-07" db="EMBL/GenBank/DDBJ databases">
        <title>PCAP assembly of the Caenorhabditis remanei genome.</title>
        <authorList>
            <consortium name="The Caenorhabditis remanei Sequencing Consortium"/>
            <person name="Wilson R.K."/>
        </authorList>
    </citation>
    <scope>NUCLEOTIDE SEQUENCE [LARGE SCALE GENOMIC DNA]</scope>
    <source>
        <strain evidence="11">PB4641</strain>
    </source>
</reference>
<evidence type="ECO:0000256" key="5">
    <source>
        <dbReference type="ARBA" id="ARBA00022705"/>
    </source>
</evidence>
<keyword evidence="3" id="KW-0808">Transferase</keyword>
<dbReference type="InParanoid" id="E3NI12"/>
<dbReference type="Proteomes" id="UP000008281">
    <property type="component" value="Unassembled WGS sequence"/>
</dbReference>
<dbReference type="HOGENOM" id="CLU_001474_2_0_1"/>
<evidence type="ECO:0000256" key="4">
    <source>
        <dbReference type="ARBA" id="ARBA00022695"/>
    </source>
</evidence>
<name>E3NI12_CAERE</name>
<feature type="compositionally biased region" description="Polar residues" evidence="9">
    <location>
        <begin position="80"/>
        <end position="91"/>
    </location>
</feature>
<dbReference type="OrthoDB" id="5871067at2759"/>
<sequence length="851" mass="97180">MSDSFDEFPLGATNLTHAEAMALCQNPADCSFDEFPQNATKLSRTDALTLCTPQNASTDDFGPPSKRMKIAGPSDIGTPLMTSTPIKNSESTLRKLPNQHGAGRPRKETDNPFTYISPNHFPTPKELRFFTKSVRMSKENKLTRKNAAFYALDTIRIKFNALDDIKNPALLHKHVAKCIDIFIRKQIQAAGGDLETTPYWLQMQHEGFREEAGFFISHKTHSAVGGGEIINTLARQMQSNKNLGLDGSFSVAMNVFKDGARRKLVGRGVEKKGTRSTEKMRETILLHHFGERRTRVLGNSHCMVKALCLGKLVSDSSNPRFSDVERKKLKKTLYNLTRMGCSEAFRAKEQLQMAKNFLEEAQMDTDQEEHGREELEVLAAYLEDYQITLWSLKGRDTVLTEEAHYNEKGQGFIGLFHHKGHYEYVTHTKSGKPSRFCYKCSTWGDTNHTKKCKAKCWWCGFSECKPEPAIKIHCDDCNIDFPGQDCFDRHLKCATGHALPNCKKFFFCSKCMKYDRTPEYRKGSHVCGVTHFCAICKAKKEKEHECSHPMPTEAGKKKKREKQEKWTIIVYDAECIVVKSGEYSDDPCRGPKHMPNMIVAHMFCNECRGKAGCPNCKEPIIFSYKDDEEEEEDGDDQHFAGEEEEEEAEEESDSDSECSYDESEPEEKSKTLTKFCKFLMTDPRANGAYVIAHNGGRYDHVMVMAEMDRLAGPEATPPSFIMNGKTFISAEFSYKKQRIHFRDSLQYLQMGLAKMPSAFGLTGEAKGYFPYLYNHPDNYDKVLTTLPPKEYYSPDFMGTSKREEFEEWYAENYNTPFDLYTEMERYCLSDVRILRLTLVAFIEVSKFFLNT</sequence>
<keyword evidence="12" id="KW-1185">Reference proteome</keyword>
<evidence type="ECO:0000256" key="3">
    <source>
        <dbReference type="ARBA" id="ARBA00022679"/>
    </source>
</evidence>
<dbReference type="GO" id="GO:0003887">
    <property type="term" value="F:DNA-directed DNA polymerase activity"/>
    <property type="evidence" value="ECO:0007669"/>
    <property type="project" value="UniProtKB-KW"/>
</dbReference>
<dbReference type="PANTHER" id="PTHR33568">
    <property type="entry name" value="DNA POLYMERASE"/>
    <property type="match status" value="1"/>
</dbReference>
<dbReference type="eggNOG" id="ENOG502QQ9V">
    <property type="taxonomic scope" value="Eukaryota"/>
</dbReference>
<evidence type="ECO:0000256" key="7">
    <source>
        <dbReference type="ARBA" id="ARBA00023125"/>
    </source>
</evidence>
<feature type="region of interest" description="Disordered" evidence="9">
    <location>
        <begin position="72"/>
        <end position="117"/>
    </location>
</feature>
<accession>E3NI12</accession>
<evidence type="ECO:0000256" key="9">
    <source>
        <dbReference type="SAM" id="MobiDB-lite"/>
    </source>
</evidence>
<dbReference type="GO" id="GO:0003677">
    <property type="term" value="F:DNA binding"/>
    <property type="evidence" value="ECO:0007669"/>
    <property type="project" value="UniProtKB-KW"/>
</dbReference>
<dbReference type="PANTHER" id="PTHR33568:SF3">
    <property type="entry name" value="DNA-DIRECTED DNA POLYMERASE"/>
    <property type="match status" value="1"/>
</dbReference>
<dbReference type="Pfam" id="PF03175">
    <property type="entry name" value="DNA_pol_B_2"/>
    <property type="match status" value="1"/>
</dbReference>
<keyword evidence="5" id="KW-0235">DNA replication</keyword>
<dbReference type="FunCoup" id="E3NI12">
    <property type="interactions" value="518"/>
</dbReference>
<dbReference type="AlphaFoldDB" id="E3NI12"/>
<dbReference type="EMBL" id="DS268690">
    <property type="protein sequence ID" value="EFO98696.1"/>
    <property type="molecule type" value="Genomic_DNA"/>
</dbReference>
<evidence type="ECO:0000256" key="6">
    <source>
        <dbReference type="ARBA" id="ARBA00022932"/>
    </source>
</evidence>
<feature type="domain" description="DNA-directed DNA polymerase family B mitochondria/virus" evidence="10">
    <location>
        <begin position="688"/>
        <end position="844"/>
    </location>
</feature>
<feature type="region of interest" description="Disordered" evidence="9">
    <location>
        <begin position="627"/>
        <end position="666"/>
    </location>
</feature>
<keyword evidence="7" id="KW-0238">DNA-binding</keyword>
<evidence type="ECO:0000256" key="2">
    <source>
        <dbReference type="ARBA" id="ARBA00012417"/>
    </source>
</evidence>
<evidence type="ECO:0000256" key="8">
    <source>
        <dbReference type="ARBA" id="ARBA00049244"/>
    </source>
</evidence>
<feature type="compositionally biased region" description="Acidic residues" evidence="9">
    <location>
        <begin position="642"/>
        <end position="665"/>
    </location>
</feature>
<organism evidence="12">
    <name type="scientific">Caenorhabditis remanei</name>
    <name type="common">Caenorhabditis vulgaris</name>
    <dbReference type="NCBI Taxonomy" id="31234"/>
    <lineage>
        <taxon>Eukaryota</taxon>
        <taxon>Metazoa</taxon>
        <taxon>Ecdysozoa</taxon>
        <taxon>Nematoda</taxon>
        <taxon>Chromadorea</taxon>
        <taxon>Rhabditida</taxon>
        <taxon>Rhabditina</taxon>
        <taxon>Rhabditomorpha</taxon>
        <taxon>Rhabditoidea</taxon>
        <taxon>Rhabditidae</taxon>
        <taxon>Peloderinae</taxon>
        <taxon>Caenorhabditis</taxon>
    </lineage>
</organism>
<comment type="catalytic activity">
    <reaction evidence="8">
        <text>DNA(n) + a 2'-deoxyribonucleoside 5'-triphosphate = DNA(n+1) + diphosphate</text>
        <dbReference type="Rhea" id="RHEA:22508"/>
        <dbReference type="Rhea" id="RHEA-COMP:17339"/>
        <dbReference type="Rhea" id="RHEA-COMP:17340"/>
        <dbReference type="ChEBI" id="CHEBI:33019"/>
        <dbReference type="ChEBI" id="CHEBI:61560"/>
        <dbReference type="ChEBI" id="CHEBI:173112"/>
        <dbReference type="EC" id="2.7.7.7"/>
    </reaction>
</comment>
<dbReference type="OMA" id="WANTHEF"/>
<evidence type="ECO:0000259" key="10">
    <source>
        <dbReference type="Pfam" id="PF03175"/>
    </source>
</evidence>
<protein>
    <recommendedName>
        <fullName evidence="2">DNA-directed DNA polymerase</fullName>
        <ecNumber evidence="2">2.7.7.7</ecNumber>
    </recommendedName>
</protein>